<dbReference type="RefSeq" id="WP_147202076.1">
    <property type="nucleotide sequence ID" value="NZ_BJYT01000001.1"/>
</dbReference>
<sequence>MAVILITGCSTGIGFATAETLARNGNIVYATMRTPANCPQIQELADGEKLPIRILPLDVLDDESVQTAVNKVISDEGVIDVLINNAGVGSFGSVEELSMEIIRKDMETNYFGTVRCIKAVLRKMRERRSGTIINVTSVAGKVYSNFHGAYCASKAAVEAFSESLAQETKPFNVKVAVVEPGVIETPIFRKANAYPEKMLYPNLKRFMSLFAASLENHVPPSVVADVINDIVAGKTKSFRNPAGPDASPLLSWRGSASDEDWISSVDITDETWISFMEQNMGLQVRKYMEDSQMPQFN</sequence>
<dbReference type="EMBL" id="BJYT01000001">
    <property type="protein sequence ID" value="GEO08094.1"/>
    <property type="molecule type" value="Genomic_DNA"/>
</dbReference>
<evidence type="ECO:0000313" key="6">
    <source>
        <dbReference type="Proteomes" id="UP000321513"/>
    </source>
</evidence>
<dbReference type="InterPro" id="IPR057326">
    <property type="entry name" value="KR_dom"/>
</dbReference>
<dbReference type="SMART" id="SM00822">
    <property type="entry name" value="PKS_KR"/>
    <property type="match status" value="1"/>
</dbReference>
<comment type="similarity">
    <text evidence="1 3">Belongs to the short-chain dehydrogenases/reductases (SDR) family.</text>
</comment>
<dbReference type="InterPro" id="IPR051911">
    <property type="entry name" value="SDR_oxidoreductase"/>
</dbReference>
<dbReference type="PRINTS" id="PR00080">
    <property type="entry name" value="SDRFAMILY"/>
</dbReference>
<dbReference type="CDD" id="cd05374">
    <property type="entry name" value="17beta-HSD-like_SDR_c"/>
    <property type="match status" value="1"/>
</dbReference>
<evidence type="ECO:0000259" key="4">
    <source>
        <dbReference type="SMART" id="SM00822"/>
    </source>
</evidence>
<organism evidence="5 6">
    <name type="scientific">Segetibacter aerophilus</name>
    <dbReference type="NCBI Taxonomy" id="670293"/>
    <lineage>
        <taxon>Bacteria</taxon>
        <taxon>Pseudomonadati</taxon>
        <taxon>Bacteroidota</taxon>
        <taxon>Chitinophagia</taxon>
        <taxon>Chitinophagales</taxon>
        <taxon>Chitinophagaceae</taxon>
        <taxon>Segetibacter</taxon>
    </lineage>
</organism>
<reference evidence="5 6" key="1">
    <citation type="submission" date="2019-07" db="EMBL/GenBank/DDBJ databases">
        <title>Whole genome shotgun sequence of Segetibacter aerophilus NBRC 106135.</title>
        <authorList>
            <person name="Hosoyama A."/>
            <person name="Uohara A."/>
            <person name="Ohji S."/>
            <person name="Ichikawa N."/>
        </authorList>
    </citation>
    <scope>NUCLEOTIDE SEQUENCE [LARGE SCALE GENOMIC DNA]</scope>
    <source>
        <strain evidence="5 6">NBRC 106135</strain>
    </source>
</reference>
<dbReference type="GO" id="GO:0016491">
    <property type="term" value="F:oxidoreductase activity"/>
    <property type="evidence" value="ECO:0007669"/>
    <property type="project" value="UniProtKB-KW"/>
</dbReference>
<accession>A0A512B819</accession>
<dbReference type="PROSITE" id="PS00061">
    <property type="entry name" value="ADH_SHORT"/>
    <property type="match status" value="1"/>
</dbReference>
<dbReference type="InterPro" id="IPR036291">
    <property type="entry name" value="NAD(P)-bd_dom_sf"/>
</dbReference>
<protein>
    <recommendedName>
        <fullName evidence="4">Ketoreductase domain-containing protein</fullName>
    </recommendedName>
</protein>
<dbReference type="PANTHER" id="PTHR43976:SF16">
    <property type="entry name" value="SHORT-CHAIN DEHYDROGENASE_REDUCTASE FAMILY PROTEIN"/>
    <property type="match status" value="1"/>
</dbReference>
<dbReference type="PRINTS" id="PR00081">
    <property type="entry name" value="GDHRDH"/>
</dbReference>
<dbReference type="AlphaFoldDB" id="A0A512B819"/>
<dbReference type="Proteomes" id="UP000321513">
    <property type="component" value="Unassembled WGS sequence"/>
</dbReference>
<dbReference type="Gene3D" id="3.40.50.720">
    <property type="entry name" value="NAD(P)-binding Rossmann-like Domain"/>
    <property type="match status" value="1"/>
</dbReference>
<keyword evidence="6" id="KW-1185">Reference proteome</keyword>
<evidence type="ECO:0000256" key="1">
    <source>
        <dbReference type="ARBA" id="ARBA00006484"/>
    </source>
</evidence>
<evidence type="ECO:0000256" key="2">
    <source>
        <dbReference type="ARBA" id="ARBA00023002"/>
    </source>
</evidence>
<evidence type="ECO:0000313" key="5">
    <source>
        <dbReference type="EMBL" id="GEO08094.1"/>
    </source>
</evidence>
<dbReference type="InterPro" id="IPR002347">
    <property type="entry name" value="SDR_fam"/>
</dbReference>
<name>A0A512B819_9BACT</name>
<dbReference type="InterPro" id="IPR020904">
    <property type="entry name" value="Sc_DH/Rdtase_CS"/>
</dbReference>
<keyword evidence="2" id="KW-0560">Oxidoreductase</keyword>
<evidence type="ECO:0000256" key="3">
    <source>
        <dbReference type="RuleBase" id="RU000363"/>
    </source>
</evidence>
<dbReference type="PANTHER" id="PTHR43976">
    <property type="entry name" value="SHORT CHAIN DEHYDROGENASE"/>
    <property type="match status" value="1"/>
</dbReference>
<dbReference type="SUPFAM" id="SSF51735">
    <property type="entry name" value="NAD(P)-binding Rossmann-fold domains"/>
    <property type="match status" value="1"/>
</dbReference>
<dbReference type="Pfam" id="PF00106">
    <property type="entry name" value="adh_short"/>
    <property type="match status" value="1"/>
</dbReference>
<feature type="domain" description="Ketoreductase" evidence="4">
    <location>
        <begin position="2"/>
        <end position="186"/>
    </location>
</feature>
<proteinExistence type="inferred from homology"/>
<comment type="caution">
    <text evidence="5">The sequence shown here is derived from an EMBL/GenBank/DDBJ whole genome shotgun (WGS) entry which is preliminary data.</text>
</comment>
<gene>
    <name evidence="5" type="ORF">SAE01_05900</name>
</gene>
<dbReference type="OrthoDB" id="9786056at2"/>